<protein>
    <submittedName>
        <fullName evidence="1">Uncharacterized protein</fullName>
    </submittedName>
</protein>
<keyword evidence="2" id="KW-1185">Reference proteome</keyword>
<reference evidence="2" key="2">
    <citation type="submission" date="2015-01" db="EMBL/GenBank/DDBJ databases">
        <title>Evolutionary Origins and Diversification of the Mycorrhizal Mutualists.</title>
        <authorList>
            <consortium name="DOE Joint Genome Institute"/>
            <consortium name="Mycorrhizal Genomics Consortium"/>
            <person name="Kohler A."/>
            <person name="Kuo A."/>
            <person name="Nagy L.G."/>
            <person name="Floudas D."/>
            <person name="Copeland A."/>
            <person name="Barry K.W."/>
            <person name="Cichocki N."/>
            <person name="Veneault-Fourrey C."/>
            <person name="LaButti K."/>
            <person name="Lindquist E.A."/>
            <person name="Lipzen A."/>
            <person name="Lundell T."/>
            <person name="Morin E."/>
            <person name="Murat C."/>
            <person name="Riley R."/>
            <person name="Ohm R."/>
            <person name="Sun H."/>
            <person name="Tunlid A."/>
            <person name="Henrissat B."/>
            <person name="Grigoriev I.V."/>
            <person name="Hibbett D.S."/>
            <person name="Martin F."/>
        </authorList>
    </citation>
    <scope>NUCLEOTIDE SEQUENCE [LARGE SCALE GENOMIC DNA]</scope>
    <source>
        <strain evidence="2">F 1598</strain>
    </source>
</reference>
<dbReference type="EMBL" id="KN832976">
    <property type="protein sequence ID" value="KIM88598.1"/>
    <property type="molecule type" value="Genomic_DNA"/>
</dbReference>
<reference evidence="1 2" key="1">
    <citation type="submission" date="2014-04" db="EMBL/GenBank/DDBJ databases">
        <authorList>
            <consortium name="DOE Joint Genome Institute"/>
            <person name="Kuo A."/>
            <person name="Tarkka M."/>
            <person name="Buscot F."/>
            <person name="Kohler A."/>
            <person name="Nagy L.G."/>
            <person name="Floudas D."/>
            <person name="Copeland A."/>
            <person name="Barry K.W."/>
            <person name="Cichocki N."/>
            <person name="Veneault-Fourrey C."/>
            <person name="LaButti K."/>
            <person name="Lindquist E.A."/>
            <person name="Lipzen A."/>
            <person name="Lundell T."/>
            <person name="Morin E."/>
            <person name="Murat C."/>
            <person name="Sun H."/>
            <person name="Tunlid A."/>
            <person name="Henrissat B."/>
            <person name="Grigoriev I.V."/>
            <person name="Hibbett D.S."/>
            <person name="Martin F."/>
            <person name="Nordberg H.P."/>
            <person name="Cantor M.N."/>
            <person name="Hua S.X."/>
        </authorList>
    </citation>
    <scope>NUCLEOTIDE SEQUENCE [LARGE SCALE GENOMIC DNA]</scope>
    <source>
        <strain evidence="1 2">F 1598</strain>
    </source>
</reference>
<sequence>MLEAFTGSRLTRRSTLQPLQITRSRTRHALMVSGTSRRLKPELDSSCLVCHCAQHLTRSSRDGS</sequence>
<dbReference type="Proteomes" id="UP000054166">
    <property type="component" value="Unassembled WGS sequence"/>
</dbReference>
<dbReference type="AlphaFoldDB" id="A0A0C3BQ59"/>
<name>A0A0C3BQ59_PILCF</name>
<accession>A0A0C3BQ59</accession>
<gene>
    <name evidence="1" type="ORF">PILCRDRAFT_232410</name>
</gene>
<organism evidence="1 2">
    <name type="scientific">Piloderma croceum (strain F 1598)</name>
    <dbReference type="NCBI Taxonomy" id="765440"/>
    <lineage>
        <taxon>Eukaryota</taxon>
        <taxon>Fungi</taxon>
        <taxon>Dikarya</taxon>
        <taxon>Basidiomycota</taxon>
        <taxon>Agaricomycotina</taxon>
        <taxon>Agaricomycetes</taxon>
        <taxon>Agaricomycetidae</taxon>
        <taxon>Atheliales</taxon>
        <taxon>Atheliaceae</taxon>
        <taxon>Piloderma</taxon>
    </lineage>
</organism>
<evidence type="ECO:0000313" key="1">
    <source>
        <dbReference type="EMBL" id="KIM88598.1"/>
    </source>
</evidence>
<dbReference type="InParanoid" id="A0A0C3BQ59"/>
<evidence type="ECO:0000313" key="2">
    <source>
        <dbReference type="Proteomes" id="UP000054166"/>
    </source>
</evidence>
<proteinExistence type="predicted"/>
<dbReference type="HOGENOM" id="CLU_2868452_0_0_1"/>